<accession>A0A4Q1URW1</accession>
<evidence type="ECO:0008006" key="4">
    <source>
        <dbReference type="Google" id="ProtNLM"/>
    </source>
</evidence>
<evidence type="ECO:0000256" key="1">
    <source>
        <dbReference type="SAM" id="MobiDB-lite"/>
    </source>
</evidence>
<gene>
    <name evidence="2" type="ORF">B5V01_24820</name>
</gene>
<name>A0A4Q1URW1_9HYPH</name>
<dbReference type="AlphaFoldDB" id="A0A4Q1URW1"/>
<dbReference type="Proteomes" id="UP000290444">
    <property type="component" value="Unassembled WGS sequence"/>
</dbReference>
<evidence type="ECO:0000313" key="2">
    <source>
        <dbReference type="EMBL" id="RXT40653.1"/>
    </source>
</evidence>
<dbReference type="EMBL" id="MZXX01000031">
    <property type="protein sequence ID" value="RXT40653.1"/>
    <property type="molecule type" value="Genomic_DNA"/>
</dbReference>
<feature type="region of interest" description="Disordered" evidence="1">
    <location>
        <begin position="1"/>
        <end position="33"/>
    </location>
</feature>
<reference evidence="2 3" key="1">
    <citation type="submission" date="2017-03" db="EMBL/GenBank/DDBJ databases">
        <authorList>
            <person name="Safronova V.I."/>
            <person name="Sazanova A.L."/>
            <person name="Chirak E.R."/>
        </authorList>
    </citation>
    <scope>NUCLEOTIDE SEQUENCE [LARGE SCALE GENOMIC DNA]</scope>
    <source>
        <strain evidence="2 3">Opo-242</strain>
    </source>
</reference>
<protein>
    <recommendedName>
        <fullName evidence="4">Propionyl-coenzyme A carboxylase alpha polypeptide</fullName>
    </recommendedName>
</protein>
<organism evidence="2 3">
    <name type="scientific">Mesorhizobium erdmanii</name>
    <dbReference type="NCBI Taxonomy" id="1777866"/>
    <lineage>
        <taxon>Bacteria</taxon>
        <taxon>Pseudomonadati</taxon>
        <taxon>Pseudomonadota</taxon>
        <taxon>Alphaproteobacteria</taxon>
        <taxon>Hyphomicrobiales</taxon>
        <taxon>Phyllobacteriaceae</taxon>
        <taxon>Mesorhizobium</taxon>
    </lineage>
</organism>
<proteinExistence type="predicted"/>
<feature type="compositionally biased region" description="Basic and acidic residues" evidence="1">
    <location>
        <begin position="73"/>
        <end position="84"/>
    </location>
</feature>
<evidence type="ECO:0000313" key="3">
    <source>
        <dbReference type="Proteomes" id="UP000290444"/>
    </source>
</evidence>
<comment type="caution">
    <text evidence="2">The sequence shown here is derived from an EMBL/GenBank/DDBJ whole genome shotgun (WGS) entry which is preliminary data.</text>
</comment>
<sequence>MPADPPGRQLCRLAGQRPPLSCRTSPPRGGRSAIFRRLRQSQRRKEGGALELLISPLVGEMSGRTEGGAVGRDLCEKSNDPTLRHDHHRR</sequence>
<feature type="region of interest" description="Disordered" evidence="1">
    <location>
        <begin position="61"/>
        <end position="90"/>
    </location>
</feature>